<dbReference type="PANTHER" id="PTHR43294">
    <property type="entry name" value="SODIUM/POTASSIUM-TRANSPORTING ATPASE SUBUNIT ALPHA"/>
    <property type="match status" value="1"/>
</dbReference>
<dbReference type="GO" id="GO:0006883">
    <property type="term" value="P:intracellular sodium ion homeostasis"/>
    <property type="evidence" value="ECO:0007669"/>
    <property type="project" value="TreeGrafter"/>
</dbReference>
<evidence type="ECO:0000256" key="1">
    <source>
        <dbReference type="ARBA" id="ARBA00004651"/>
    </source>
</evidence>
<dbReference type="Proteomes" id="UP000681722">
    <property type="component" value="Unassembled WGS sequence"/>
</dbReference>
<name>A0A816F949_9BILA</name>
<dbReference type="AlphaFoldDB" id="A0A816F949"/>
<dbReference type="GO" id="GO:1902600">
    <property type="term" value="P:proton transmembrane transport"/>
    <property type="evidence" value="ECO:0007669"/>
    <property type="project" value="TreeGrafter"/>
</dbReference>
<dbReference type="EMBL" id="CAJNOQ010053929">
    <property type="protein sequence ID" value="CAF1656747.1"/>
    <property type="molecule type" value="Genomic_DNA"/>
</dbReference>
<organism evidence="4 6">
    <name type="scientific">Didymodactylos carnosus</name>
    <dbReference type="NCBI Taxonomy" id="1234261"/>
    <lineage>
        <taxon>Eukaryota</taxon>
        <taxon>Metazoa</taxon>
        <taxon>Spiralia</taxon>
        <taxon>Gnathifera</taxon>
        <taxon>Rotifera</taxon>
        <taxon>Eurotatoria</taxon>
        <taxon>Bdelloidea</taxon>
        <taxon>Philodinida</taxon>
        <taxon>Philodinidae</taxon>
        <taxon>Didymodactylos</taxon>
    </lineage>
</organism>
<comment type="subcellular location">
    <subcellularLocation>
        <location evidence="1">Cell membrane</location>
        <topology evidence="1">Multi-pass membrane protein</topology>
    </subcellularLocation>
</comment>
<dbReference type="InterPro" id="IPR050510">
    <property type="entry name" value="Cation_transp_ATPase_P-type"/>
</dbReference>
<dbReference type="GO" id="GO:1990573">
    <property type="term" value="P:potassium ion import across plasma membrane"/>
    <property type="evidence" value="ECO:0007669"/>
    <property type="project" value="TreeGrafter"/>
</dbReference>
<keyword evidence="3" id="KW-0812">Transmembrane</keyword>
<keyword evidence="3" id="KW-0472">Membrane</keyword>
<gene>
    <name evidence="4" type="ORF">GPM918_LOCUS45800</name>
    <name evidence="5" type="ORF">SRO942_LOCUS48693</name>
</gene>
<dbReference type="GO" id="GO:0036376">
    <property type="term" value="P:sodium ion export across plasma membrane"/>
    <property type="evidence" value="ECO:0007669"/>
    <property type="project" value="TreeGrafter"/>
</dbReference>
<comment type="caution">
    <text evidence="4">The sequence shown here is derived from an EMBL/GenBank/DDBJ whole genome shotgun (WGS) entry which is preliminary data.</text>
</comment>
<feature type="transmembrane region" description="Helical" evidence="3">
    <location>
        <begin position="20"/>
        <end position="40"/>
    </location>
</feature>
<dbReference type="GO" id="GO:0005391">
    <property type="term" value="F:P-type sodium:potassium-exchanging transporter activity"/>
    <property type="evidence" value="ECO:0007669"/>
    <property type="project" value="TreeGrafter"/>
</dbReference>
<dbReference type="Proteomes" id="UP000663829">
    <property type="component" value="Unassembled WGS sequence"/>
</dbReference>
<evidence type="ECO:0000313" key="6">
    <source>
        <dbReference type="Proteomes" id="UP000663829"/>
    </source>
</evidence>
<dbReference type="Gene3D" id="1.20.1110.10">
    <property type="entry name" value="Calcium-transporting ATPase, transmembrane domain"/>
    <property type="match status" value="1"/>
</dbReference>
<sequence>LEERETQIAPKRANHIHTIIGVAVALGVSCFIISFIRGYYWLRIILFLFVTIVASVPASLSATITGSLITFF</sequence>
<proteinExistence type="predicted"/>
<dbReference type="SUPFAM" id="SSF81665">
    <property type="entry name" value="Calcium ATPase, transmembrane domain M"/>
    <property type="match status" value="1"/>
</dbReference>
<keyword evidence="6" id="KW-1185">Reference proteome</keyword>
<evidence type="ECO:0000256" key="2">
    <source>
        <dbReference type="ARBA" id="ARBA00022475"/>
    </source>
</evidence>
<reference evidence="4" key="1">
    <citation type="submission" date="2021-02" db="EMBL/GenBank/DDBJ databases">
        <authorList>
            <person name="Nowell W R."/>
        </authorList>
    </citation>
    <scope>NUCLEOTIDE SEQUENCE</scope>
</reference>
<protein>
    <submittedName>
        <fullName evidence="4">Uncharacterized protein</fullName>
    </submittedName>
</protein>
<dbReference type="GO" id="GO:0005886">
    <property type="term" value="C:plasma membrane"/>
    <property type="evidence" value="ECO:0007669"/>
    <property type="project" value="UniProtKB-SubCell"/>
</dbReference>
<dbReference type="InterPro" id="IPR023298">
    <property type="entry name" value="ATPase_P-typ_TM_dom_sf"/>
</dbReference>
<feature type="transmembrane region" description="Helical" evidence="3">
    <location>
        <begin position="46"/>
        <end position="71"/>
    </location>
</feature>
<keyword evidence="3" id="KW-1133">Transmembrane helix</keyword>
<dbReference type="OrthoDB" id="158672at2759"/>
<evidence type="ECO:0000256" key="3">
    <source>
        <dbReference type="SAM" id="Phobius"/>
    </source>
</evidence>
<evidence type="ECO:0000313" key="4">
    <source>
        <dbReference type="EMBL" id="CAF1656747.1"/>
    </source>
</evidence>
<dbReference type="EMBL" id="CAJOBC010126325">
    <property type="protein sequence ID" value="CAF4596331.1"/>
    <property type="molecule type" value="Genomic_DNA"/>
</dbReference>
<dbReference type="PANTHER" id="PTHR43294:SF21">
    <property type="entry name" value="CATION TRANSPORTING ATPASE"/>
    <property type="match status" value="1"/>
</dbReference>
<dbReference type="GO" id="GO:0030007">
    <property type="term" value="P:intracellular potassium ion homeostasis"/>
    <property type="evidence" value="ECO:0007669"/>
    <property type="project" value="TreeGrafter"/>
</dbReference>
<keyword evidence="2" id="KW-1003">Cell membrane</keyword>
<accession>A0A816F949</accession>
<feature type="non-terminal residue" evidence="4">
    <location>
        <position position="1"/>
    </location>
</feature>
<evidence type="ECO:0000313" key="5">
    <source>
        <dbReference type="EMBL" id="CAF4596331.1"/>
    </source>
</evidence>